<feature type="compositionally biased region" description="Basic and acidic residues" evidence="4">
    <location>
        <begin position="155"/>
        <end position="165"/>
    </location>
</feature>
<protein>
    <submittedName>
        <fullName evidence="7">Endonuclease YncB(Thermonuclease family)</fullName>
    </submittedName>
</protein>
<feature type="signal peptide" evidence="5">
    <location>
        <begin position="1"/>
        <end position="19"/>
    </location>
</feature>
<proteinExistence type="predicted"/>
<keyword evidence="2 7" id="KW-0255">Endonuclease</keyword>
<dbReference type="InterPro" id="IPR035437">
    <property type="entry name" value="SNase_OB-fold_sf"/>
</dbReference>
<accession>A0A562QFE2</accession>
<keyword evidence="1" id="KW-0540">Nuclease</keyword>
<dbReference type="SMART" id="SM00318">
    <property type="entry name" value="SNc"/>
    <property type="match status" value="1"/>
</dbReference>
<dbReference type="OrthoDB" id="9805504at2"/>
<evidence type="ECO:0000259" key="6">
    <source>
        <dbReference type="PROSITE" id="PS50830"/>
    </source>
</evidence>
<keyword evidence="3" id="KW-0378">Hydrolase</keyword>
<dbReference type="Gene3D" id="2.40.50.90">
    <property type="match status" value="1"/>
</dbReference>
<evidence type="ECO:0000313" key="7">
    <source>
        <dbReference type="EMBL" id="TWI55458.1"/>
    </source>
</evidence>
<dbReference type="PROSITE" id="PS01284">
    <property type="entry name" value="TNASE_2"/>
    <property type="match status" value="1"/>
</dbReference>
<evidence type="ECO:0000256" key="5">
    <source>
        <dbReference type="SAM" id="SignalP"/>
    </source>
</evidence>
<keyword evidence="5" id="KW-0732">Signal</keyword>
<dbReference type="PROSITE" id="PS01123">
    <property type="entry name" value="TNASE_1"/>
    <property type="match status" value="1"/>
</dbReference>
<comment type="caution">
    <text evidence="7">The sequence shown here is derived from an EMBL/GenBank/DDBJ whole genome shotgun (WGS) entry which is preliminary data.</text>
</comment>
<evidence type="ECO:0000256" key="3">
    <source>
        <dbReference type="ARBA" id="ARBA00022801"/>
    </source>
</evidence>
<feature type="region of interest" description="Disordered" evidence="4">
    <location>
        <begin position="155"/>
        <end position="174"/>
    </location>
</feature>
<evidence type="ECO:0000256" key="2">
    <source>
        <dbReference type="ARBA" id="ARBA00022759"/>
    </source>
</evidence>
<dbReference type="SUPFAM" id="SSF50199">
    <property type="entry name" value="Staphylococcal nuclease"/>
    <property type="match status" value="1"/>
</dbReference>
<dbReference type="PANTHER" id="PTHR12302:SF3">
    <property type="entry name" value="SERINE_THREONINE-PROTEIN KINASE 31"/>
    <property type="match status" value="1"/>
</dbReference>
<name>A0A562QFE2_9PSED</name>
<keyword evidence="8" id="KW-1185">Reference proteome</keyword>
<dbReference type="GO" id="GO:0016787">
    <property type="term" value="F:hydrolase activity"/>
    <property type="evidence" value="ECO:0007669"/>
    <property type="project" value="UniProtKB-KW"/>
</dbReference>
<evidence type="ECO:0000313" key="8">
    <source>
        <dbReference type="Proteomes" id="UP000316905"/>
    </source>
</evidence>
<dbReference type="PROSITE" id="PS50830">
    <property type="entry name" value="TNASE_3"/>
    <property type="match status" value="1"/>
</dbReference>
<organism evidence="7 8">
    <name type="scientific">Pseudomonas duriflava</name>
    <dbReference type="NCBI Taxonomy" id="459528"/>
    <lineage>
        <taxon>Bacteria</taxon>
        <taxon>Pseudomonadati</taxon>
        <taxon>Pseudomonadota</taxon>
        <taxon>Gammaproteobacteria</taxon>
        <taxon>Pseudomonadales</taxon>
        <taxon>Pseudomonadaceae</taxon>
        <taxon>Pseudomonas</taxon>
    </lineage>
</organism>
<dbReference type="PANTHER" id="PTHR12302">
    <property type="entry name" value="EBNA2 BINDING PROTEIN P100"/>
    <property type="match status" value="1"/>
</dbReference>
<feature type="domain" description="TNase-like" evidence="6">
    <location>
        <begin position="22"/>
        <end position="143"/>
    </location>
</feature>
<evidence type="ECO:0000256" key="4">
    <source>
        <dbReference type="SAM" id="MobiDB-lite"/>
    </source>
</evidence>
<dbReference type="AlphaFoldDB" id="A0A562QFE2"/>
<dbReference type="Proteomes" id="UP000316905">
    <property type="component" value="Unassembled WGS sequence"/>
</dbReference>
<dbReference type="GO" id="GO:0003676">
    <property type="term" value="F:nucleic acid binding"/>
    <property type="evidence" value="ECO:0007669"/>
    <property type="project" value="InterPro"/>
</dbReference>
<dbReference type="InterPro" id="IPR002071">
    <property type="entry name" value="Thermonucl_AS"/>
</dbReference>
<dbReference type="InterPro" id="IPR008613">
    <property type="entry name" value="Excalibur_Ca-bd_domain"/>
</dbReference>
<dbReference type="Pfam" id="PF00565">
    <property type="entry name" value="SNase"/>
    <property type="match status" value="1"/>
</dbReference>
<feature type="chain" id="PRO_5021713276" evidence="5">
    <location>
        <begin position="20"/>
        <end position="229"/>
    </location>
</feature>
<gene>
    <name evidence="7" type="ORF">IQ22_01380</name>
</gene>
<dbReference type="GO" id="GO:0004519">
    <property type="term" value="F:endonuclease activity"/>
    <property type="evidence" value="ECO:0007669"/>
    <property type="project" value="UniProtKB-KW"/>
</dbReference>
<dbReference type="InterPro" id="IPR016071">
    <property type="entry name" value="Staphylococal_nuclease_OB-fold"/>
</dbReference>
<dbReference type="RefSeq" id="WP_145139997.1">
    <property type="nucleotide sequence ID" value="NZ_VLKY01000004.1"/>
</dbReference>
<sequence length="229" mass="25559">MKRLIATAALILVPWLASAQNQTLECRVVGVHDGDTLTCLTAQKKQLKVRLGEIDTPETKQPYGTRAQQSLSALVFGKDVRLTVQDTDRYGRKVARVYQGKTDVNAEQVKSGSAWVYRQYLKDKSLLNLEAEAKAAKRGLWALPEAERMPPWEWRKADRDKRQAQREGTATYTPPVKDETEAADVFNCSALKACKAMSSCAEAKYQLQHCGNTKIDGNRDGIPCEALCR</sequence>
<dbReference type="EMBL" id="VLKY01000004">
    <property type="protein sequence ID" value="TWI55458.1"/>
    <property type="molecule type" value="Genomic_DNA"/>
</dbReference>
<dbReference type="Pfam" id="PF05901">
    <property type="entry name" value="Excalibur"/>
    <property type="match status" value="1"/>
</dbReference>
<reference evidence="7 8" key="1">
    <citation type="journal article" date="2015" name="Stand. Genomic Sci.">
        <title>Genomic Encyclopedia of Bacterial and Archaeal Type Strains, Phase III: the genomes of soil and plant-associated and newly described type strains.</title>
        <authorList>
            <person name="Whitman W.B."/>
            <person name="Woyke T."/>
            <person name="Klenk H.P."/>
            <person name="Zhou Y."/>
            <person name="Lilburn T.G."/>
            <person name="Beck B.J."/>
            <person name="De Vos P."/>
            <person name="Vandamme P."/>
            <person name="Eisen J.A."/>
            <person name="Garrity G."/>
            <person name="Hugenholtz P."/>
            <person name="Kyrpides N.C."/>
        </authorList>
    </citation>
    <scope>NUCLEOTIDE SEQUENCE [LARGE SCALE GENOMIC DNA]</scope>
    <source>
        <strain evidence="7 8">CGMCC 1.6858</strain>
    </source>
</reference>
<evidence type="ECO:0000256" key="1">
    <source>
        <dbReference type="ARBA" id="ARBA00022722"/>
    </source>
</evidence>